<name>A0A3S5AB52_9PLAT</name>
<dbReference type="Proteomes" id="UP000784294">
    <property type="component" value="Unassembled WGS sequence"/>
</dbReference>
<keyword evidence="2" id="KW-1185">Reference proteome</keyword>
<dbReference type="AlphaFoldDB" id="A0A3S5AB52"/>
<accession>A0A3S5AB52</accession>
<evidence type="ECO:0000313" key="2">
    <source>
        <dbReference type="Proteomes" id="UP000784294"/>
    </source>
</evidence>
<dbReference type="EMBL" id="CAAALY010068197">
    <property type="protein sequence ID" value="VEL24527.1"/>
    <property type="molecule type" value="Genomic_DNA"/>
</dbReference>
<protein>
    <submittedName>
        <fullName evidence="1">Uncharacterized protein</fullName>
    </submittedName>
</protein>
<sequence length="60" mass="6371">MEGPSACHLVCRQCRLLIGAGFESQSVSDWCWPVDTCLGAGNHSLPGPMVGLDGRMSHAE</sequence>
<evidence type="ECO:0000313" key="1">
    <source>
        <dbReference type="EMBL" id="VEL24527.1"/>
    </source>
</evidence>
<gene>
    <name evidence="1" type="ORF">PXEA_LOCUS17967</name>
</gene>
<proteinExistence type="predicted"/>
<comment type="caution">
    <text evidence="1">The sequence shown here is derived from an EMBL/GenBank/DDBJ whole genome shotgun (WGS) entry which is preliminary data.</text>
</comment>
<reference evidence="1" key="1">
    <citation type="submission" date="2018-11" db="EMBL/GenBank/DDBJ databases">
        <authorList>
            <consortium name="Pathogen Informatics"/>
        </authorList>
    </citation>
    <scope>NUCLEOTIDE SEQUENCE</scope>
</reference>
<organism evidence="1 2">
    <name type="scientific">Protopolystoma xenopodis</name>
    <dbReference type="NCBI Taxonomy" id="117903"/>
    <lineage>
        <taxon>Eukaryota</taxon>
        <taxon>Metazoa</taxon>
        <taxon>Spiralia</taxon>
        <taxon>Lophotrochozoa</taxon>
        <taxon>Platyhelminthes</taxon>
        <taxon>Monogenea</taxon>
        <taxon>Polyopisthocotylea</taxon>
        <taxon>Polystomatidea</taxon>
        <taxon>Polystomatidae</taxon>
        <taxon>Protopolystoma</taxon>
    </lineage>
</organism>